<sequence>MDAAVLSLVPATVPARVASSAQDAITPPLRNSFRLERSWRDTVPFDGVVASRWRMPAPCDTAFERAGWGEGYTLAVHLSSTRMLFQHEREIVWSGFVAPGTMLVTQPGERATVRFHAPCDVLHVFLPMRQVRRLISGARGADAPQPIALGGSGLMRDAAIERLALLLADVQDGAVAFHRDYACAIREAIVARLLALQDDAGEARDTRAEVRRASLPDWRLRRALAYVDTHLAEPIGLRDLAASAGVTRMHFAAQFRLAMGLAPHEYLMRCRIERAKSLLLNADRAILDIALACGFRTHAHFGAVFKRMVGASPTGWRAQRLERGEAIS</sequence>
<feature type="domain" description="HTH araC/xylS-type" evidence="4">
    <location>
        <begin position="221"/>
        <end position="319"/>
    </location>
</feature>
<keyword evidence="6" id="KW-1185">Reference proteome</keyword>
<dbReference type="Pfam" id="PF12833">
    <property type="entry name" value="HTH_18"/>
    <property type="match status" value="1"/>
</dbReference>
<dbReference type="Proteomes" id="UP000295727">
    <property type="component" value="Chromosome 3"/>
</dbReference>
<dbReference type="InterPro" id="IPR018062">
    <property type="entry name" value="HTH_AraC-typ_CS"/>
</dbReference>
<dbReference type="GO" id="GO:0043565">
    <property type="term" value="F:sequence-specific DNA binding"/>
    <property type="evidence" value="ECO:0007669"/>
    <property type="project" value="InterPro"/>
</dbReference>
<protein>
    <submittedName>
        <fullName evidence="5">AraC family transcriptional regulator</fullName>
    </submittedName>
</protein>
<evidence type="ECO:0000313" key="6">
    <source>
        <dbReference type="Proteomes" id="UP000295727"/>
    </source>
</evidence>
<keyword evidence="3" id="KW-0804">Transcription</keyword>
<dbReference type="AlphaFoldDB" id="A0A4P7D0C6"/>
<evidence type="ECO:0000259" key="4">
    <source>
        <dbReference type="PROSITE" id="PS01124"/>
    </source>
</evidence>
<dbReference type="RefSeq" id="WP_134757398.1">
    <property type="nucleotide sequence ID" value="NZ_CP038150.1"/>
</dbReference>
<evidence type="ECO:0000313" key="5">
    <source>
        <dbReference type="EMBL" id="QBR02099.1"/>
    </source>
</evidence>
<gene>
    <name evidence="5" type="ORF">E1956_33850</name>
</gene>
<keyword evidence="2" id="KW-0238">DNA-binding</keyword>
<dbReference type="PANTHER" id="PTHR46796">
    <property type="entry name" value="HTH-TYPE TRANSCRIPTIONAL ACTIVATOR RHAS-RELATED"/>
    <property type="match status" value="1"/>
</dbReference>
<organism evidence="5 6">
    <name type="scientific">Paraburkholderia pallida</name>
    <dbReference type="NCBI Taxonomy" id="2547399"/>
    <lineage>
        <taxon>Bacteria</taxon>
        <taxon>Pseudomonadati</taxon>
        <taxon>Pseudomonadota</taxon>
        <taxon>Betaproteobacteria</taxon>
        <taxon>Burkholderiales</taxon>
        <taxon>Burkholderiaceae</taxon>
        <taxon>Paraburkholderia</taxon>
    </lineage>
</organism>
<dbReference type="SMART" id="SM00342">
    <property type="entry name" value="HTH_ARAC"/>
    <property type="match status" value="1"/>
</dbReference>
<dbReference type="Gene3D" id="1.10.10.60">
    <property type="entry name" value="Homeodomain-like"/>
    <property type="match status" value="2"/>
</dbReference>
<dbReference type="EMBL" id="CP038150">
    <property type="protein sequence ID" value="QBR02099.1"/>
    <property type="molecule type" value="Genomic_DNA"/>
</dbReference>
<reference evidence="5 6" key="1">
    <citation type="submission" date="2019-03" db="EMBL/GenBank/DDBJ databases">
        <title>Paraburkholderia sp. 7MH5, isolated from subtropical forest soil.</title>
        <authorList>
            <person name="Gao Z.-H."/>
            <person name="Qiu L.-H."/>
        </authorList>
    </citation>
    <scope>NUCLEOTIDE SEQUENCE [LARGE SCALE GENOMIC DNA]</scope>
    <source>
        <strain evidence="5 6">7MH5</strain>
    </source>
</reference>
<dbReference type="InterPro" id="IPR018060">
    <property type="entry name" value="HTH_AraC"/>
</dbReference>
<proteinExistence type="predicted"/>
<dbReference type="PANTHER" id="PTHR46796:SF14">
    <property type="entry name" value="TRANSCRIPTIONAL REGULATORY PROTEIN"/>
    <property type="match status" value="1"/>
</dbReference>
<dbReference type="SUPFAM" id="SSF46689">
    <property type="entry name" value="Homeodomain-like"/>
    <property type="match status" value="2"/>
</dbReference>
<keyword evidence="1" id="KW-0805">Transcription regulation</keyword>
<dbReference type="PROSITE" id="PS00041">
    <property type="entry name" value="HTH_ARAC_FAMILY_1"/>
    <property type="match status" value="1"/>
</dbReference>
<dbReference type="InterPro" id="IPR050204">
    <property type="entry name" value="AraC_XylS_family_regulators"/>
</dbReference>
<evidence type="ECO:0000256" key="3">
    <source>
        <dbReference type="ARBA" id="ARBA00023163"/>
    </source>
</evidence>
<evidence type="ECO:0000256" key="1">
    <source>
        <dbReference type="ARBA" id="ARBA00023015"/>
    </source>
</evidence>
<accession>A0A4P7D0C6</accession>
<name>A0A4P7D0C6_9BURK</name>
<dbReference type="InterPro" id="IPR009057">
    <property type="entry name" value="Homeodomain-like_sf"/>
</dbReference>
<dbReference type="PROSITE" id="PS01124">
    <property type="entry name" value="HTH_ARAC_FAMILY_2"/>
    <property type="match status" value="1"/>
</dbReference>
<dbReference type="KEGG" id="ppai:E1956_33850"/>
<dbReference type="OrthoDB" id="9816344at2"/>
<evidence type="ECO:0000256" key="2">
    <source>
        <dbReference type="ARBA" id="ARBA00023125"/>
    </source>
</evidence>
<dbReference type="GO" id="GO:0003700">
    <property type="term" value="F:DNA-binding transcription factor activity"/>
    <property type="evidence" value="ECO:0007669"/>
    <property type="project" value="InterPro"/>
</dbReference>